<feature type="transmembrane region" description="Helical" evidence="1">
    <location>
        <begin position="197"/>
        <end position="221"/>
    </location>
</feature>
<keyword evidence="3" id="KW-1185">Reference proteome</keyword>
<keyword evidence="1" id="KW-1133">Transmembrane helix</keyword>
<protein>
    <recommendedName>
        <fullName evidence="4">ABC transporter permease</fullName>
    </recommendedName>
</protein>
<feature type="transmembrane region" description="Helical" evidence="1">
    <location>
        <begin position="168"/>
        <end position="190"/>
    </location>
</feature>
<keyword evidence="1" id="KW-0812">Transmembrane</keyword>
<evidence type="ECO:0008006" key="4">
    <source>
        <dbReference type="Google" id="ProtNLM"/>
    </source>
</evidence>
<dbReference type="AlphaFoldDB" id="A0AAW6U603"/>
<evidence type="ECO:0000256" key="1">
    <source>
        <dbReference type="SAM" id="Phobius"/>
    </source>
</evidence>
<feature type="transmembrane region" description="Helical" evidence="1">
    <location>
        <begin position="250"/>
        <end position="268"/>
    </location>
</feature>
<dbReference type="RefSeq" id="WP_349246761.1">
    <property type="nucleotide sequence ID" value="NZ_JASCXX010000034.1"/>
</dbReference>
<sequence>MSAPARLRFPFRLLRFWFVRIAPAWLGIAILIFFMQIAVAAIVHDNHNVRTFLAFLNLLPSIVKSALGGDLLDSGSMTALLTIGYQHPFVLFLHMLYAVGVPAGLLTAEVQKGTMELILSRPVAKTHVYLCAAIVTLFGLFGLDLVMFAGTAASVRLYQFSEPIDLYLFFRIATTAGLLAATFGAFALLFAATFRRLYCAVGVSVGFLTINYFIAIVAQWWPAMQFLRRATLFYLIYYSNLWLGWPVRNMAILAAIALAAAVLGALIWRRRDLFV</sequence>
<comment type="caution">
    <text evidence="2">The sequence shown here is derived from an EMBL/GenBank/DDBJ whole genome shotgun (WGS) entry which is preliminary data.</text>
</comment>
<organism evidence="2 3">
    <name type="scientific">Anaerobaca lacustris</name>
    <dbReference type="NCBI Taxonomy" id="3044600"/>
    <lineage>
        <taxon>Bacteria</taxon>
        <taxon>Pseudomonadati</taxon>
        <taxon>Planctomycetota</taxon>
        <taxon>Phycisphaerae</taxon>
        <taxon>Sedimentisphaerales</taxon>
        <taxon>Anaerobacaceae</taxon>
        <taxon>Anaerobaca</taxon>
    </lineage>
</organism>
<feature type="transmembrane region" description="Helical" evidence="1">
    <location>
        <begin position="89"/>
        <end position="108"/>
    </location>
</feature>
<keyword evidence="1" id="KW-0472">Membrane</keyword>
<accession>A0AAW6U603</accession>
<evidence type="ECO:0000313" key="2">
    <source>
        <dbReference type="EMBL" id="MDI6451354.1"/>
    </source>
</evidence>
<dbReference type="EMBL" id="JASCXX010000034">
    <property type="protein sequence ID" value="MDI6451354.1"/>
    <property type="molecule type" value="Genomic_DNA"/>
</dbReference>
<gene>
    <name evidence="2" type="ORF">QJ522_19995</name>
</gene>
<name>A0AAW6U603_9BACT</name>
<feature type="transmembrane region" description="Helical" evidence="1">
    <location>
        <begin position="21"/>
        <end position="43"/>
    </location>
</feature>
<proteinExistence type="predicted"/>
<feature type="transmembrane region" description="Helical" evidence="1">
    <location>
        <begin position="128"/>
        <end position="148"/>
    </location>
</feature>
<dbReference type="Proteomes" id="UP001431776">
    <property type="component" value="Unassembled WGS sequence"/>
</dbReference>
<evidence type="ECO:0000313" key="3">
    <source>
        <dbReference type="Proteomes" id="UP001431776"/>
    </source>
</evidence>
<reference evidence="2" key="1">
    <citation type="submission" date="2023-05" db="EMBL/GenBank/DDBJ databases">
        <title>Anaerotaeda fermentans gen. nov., sp. nov., a novel anaerobic planctomycete of the new family within the order Sedimentisphaerales isolated from Taman Peninsula, Russia.</title>
        <authorList>
            <person name="Khomyakova M.A."/>
            <person name="Merkel A.Y."/>
            <person name="Slobodkin A.I."/>
        </authorList>
    </citation>
    <scope>NUCLEOTIDE SEQUENCE</scope>
    <source>
        <strain evidence="2">M17dextr</strain>
    </source>
</reference>